<protein>
    <submittedName>
        <fullName evidence="5">Transcriptional regulator</fullName>
    </submittedName>
</protein>
<evidence type="ECO:0000256" key="3">
    <source>
        <dbReference type="ARBA" id="ARBA00023163"/>
    </source>
</evidence>
<comment type="caution">
    <text evidence="5">The sequence shown here is derived from an EMBL/GenBank/DDBJ whole genome shotgun (WGS) entry which is preliminary data.</text>
</comment>
<dbReference type="Proteomes" id="UP000632498">
    <property type="component" value="Unassembled WGS sequence"/>
</dbReference>
<dbReference type="PANTHER" id="PTHR36511:SF3">
    <property type="entry name" value="ANTITOXIN HIGA-2"/>
    <property type="match status" value="1"/>
</dbReference>
<gene>
    <name evidence="5" type="ORF">GCM10011332_31610</name>
</gene>
<sequence>MSVYKSDLSKSLHGMMSDLHAAGAISKTTMREFDERCLHQADFDRKKIKELREREHISQAVLAKLVGVSTKTVVKWEAKDGTPPKGAAARLLDLIDRKGLEVLA</sequence>
<keyword evidence="2" id="KW-0238">DNA-binding</keyword>
<keyword evidence="1" id="KW-0805">Transcription regulation</keyword>
<evidence type="ECO:0000259" key="4">
    <source>
        <dbReference type="PROSITE" id="PS50943"/>
    </source>
</evidence>
<reference evidence="5" key="1">
    <citation type="journal article" date="2014" name="Int. J. Syst. Evol. Microbiol.">
        <title>Complete genome sequence of Corynebacterium casei LMG S-19264T (=DSM 44701T), isolated from a smear-ripened cheese.</title>
        <authorList>
            <consortium name="US DOE Joint Genome Institute (JGI-PGF)"/>
            <person name="Walter F."/>
            <person name="Albersmeier A."/>
            <person name="Kalinowski J."/>
            <person name="Ruckert C."/>
        </authorList>
    </citation>
    <scope>NUCLEOTIDE SEQUENCE</scope>
    <source>
        <strain evidence="5">CGMCC 1.15254</strain>
    </source>
</reference>
<evidence type="ECO:0000313" key="5">
    <source>
        <dbReference type="EMBL" id="GGF75297.1"/>
    </source>
</evidence>
<keyword evidence="6" id="KW-1185">Reference proteome</keyword>
<evidence type="ECO:0000256" key="2">
    <source>
        <dbReference type="ARBA" id="ARBA00023125"/>
    </source>
</evidence>
<accession>A0A917CAB0</accession>
<dbReference type="Pfam" id="PF01381">
    <property type="entry name" value="HTH_3"/>
    <property type="match status" value="1"/>
</dbReference>
<dbReference type="InterPro" id="IPR010982">
    <property type="entry name" value="Lambda_DNA-bd_dom_sf"/>
</dbReference>
<dbReference type="SUPFAM" id="SSF47413">
    <property type="entry name" value="lambda repressor-like DNA-binding domains"/>
    <property type="match status" value="1"/>
</dbReference>
<dbReference type="CDD" id="cd00093">
    <property type="entry name" value="HTH_XRE"/>
    <property type="match status" value="1"/>
</dbReference>
<evidence type="ECO:0000313" key="6">
    <source>
        <dbReference type="Proteomes" id="UP000632498"/>
    </source>
</evidence>
<organism evidence="5 6">
    <name type="scientific">Terasakiella brassicae</name>
    <dbReference type="NCBI Taxonomy" id="1634917"/>
    <lineage>
        <taxon>Bacteria</taxon>
        <taxon>Pseudomonadati</taxon>
        <taxon>Pseudomonadota</taxon>
        <taxon>Alphaproteobacteria</taxon>
        <taxon>Rhodospirillales</taxon>
        <taxon>Terasakiellaceae</taxon>
        <taxon>Terasakiella</taxon>
    </lineage>
</organism>
<dbReference type="SMART" id="SM00530">
    <property type="entry name" value="HTH_XRE"/>
    <property type="match status" value="1"/>
</dbReference>
<evidence type="ECO:0000256" key="1">
    <source>
        <dbReference type="ARBA" id="ARBA00023015"/>
    </source>
</evidence>
<keyword evidence="3" id="KW-0804">Transcription</keyword>
<dbReference type="EMBL" id="BMHV01000037">
    <property type="protein sequence ID" value="GGF75297.1"/>
    <property type="molecule type" value="Genomic_DNA"/>
</dbReference>
<dbReference type="InterPro" id="IPR052359">
    <property type="entry name" value="HTH-type_reg/antitoxin"/>
</dbReference>
<dbReference type="PROSITE" id="PS50943">
    <property type="entry name" value="HTH_CROC1"/>
    <property type="match status" value="1"/>
</dbReference>
<dbReference type="Gene3D" id="1.10.260.40">
    <property type="entry name" value="lambda repressor-like DNA-binding domains"/>
    <property type="match status" value="1"/>
</dbReference>
<dbReference type="GO" id="GO:0003677">
    <property type="term" value="F:DNA binding"/>
    <property type="evidence" value="ECO:0007669"/>
    <property type="project" value="UniProtKB-KW"/>
</dbReference>
<proteinExistence type="predicted"/>
<name>A0A917CAB0_9PROT</name>
<dbReference type="RefSeq" id="WP_188666995.1">
    <property type="nucleotide sequence ID" value="NZ_BMHV01000037.1"/>
</dbReference>
<dbReference type="InterPro" id="IPR001387">
    <property type="entry name" value="Cro/C1-type_HTH"/>
</dbReference>
<dbReference type="AlphaFoldDB" id="A0A917CAB0"/>
<feature type="domain" description="HTH cro/C1-type" evidence="4">
    <location>
        <begin position="48"/>
        <end position="102"/>
    </location>
</feature>
<dbReference type="PANTHER" id="PTHR36511">
    <property type="entry name" value="MERR FAMILY BACTERIAL REGULATORY PROTEIN"/>
    <property type="match status" value="1"/>
</dbReference>
<reference evidence="5" key="2">
    <citation type="submission" date="2020-09" db="EMBL/GenBank/DDBJ databases">
        <authorList>
            <person name="Sun Q."/>
            <person name="Zhou Y."/>
        </authorList>
    </citation>
    <scope>NUCLEOTIDE SEQUENCE</scope>
    <source>
        <strain evidence="5">CGMCC 1.15254</strain>
    </source>
</reference>